<gene>
    <name evidence="15" type="primary">LOC116546761</name>
</gene>
<dbReference type="Pfam" id="PF07686">
    <property type="entry name" value="V-set"/>
    <property type="match status" value="1"/>
</dbReference>
<evidence type="ECO:0000256" key="5">
    <source>
        <dbReference type="ARBA" id="ARBA00023130"/>
    </source>
</evidence>
<keyword evidence="3" id="KW-0732">Signal</keyword>
<keyword evidence="5" id="KW-1064">Adaptive immunity</keyword>
<comment type="subcellular location">
    <subcellularLocation>
        <location evidence="1">Cell membrane</location>
    </subcellularLocation>
</comment>
<keyword evidence="14" id="KW-1185">Reference proteome</keyword>
<evidence type="ECO:0000256" key="7">
    <source>
        <dbReference type="ARBA" id="ARBA00023157"/>
    </source>
</evidence>
<evidence type="ECO:0000256" key="1">
    <source>
        <dbReference type="ARBA" id="ARBA00004236"/>
    </source>
</evidence>
<dbReference type="InterPro" id="IPR051117">
    <property type="entry name" value="TRG_var/const_region"/>
</dbReference>
<feature type="region of interest" description="Disordered" evidence="12">
    <location>
        <begin position="171"/>
        <end position="201"/>
    </location>
</feature>
<evidence type="ECO:0000256" key="3">
    <source>
        <dbReference type="ARBA" id="ARBA00022729"/>
    </source>
</evidence>
<dbReference type="InterPro" id="IPR036179">
    <property type="entry name" value="Ig-like_dom_sf"/>
</dbReference>
<dbReference type="PANTHER" id="PTHR19256">
    <property type="entry name" value="T-CELL RECEPTOR GAMMA CHAIN"/>
    <property type="match status" value="1"/>
</dbReference>
<organism evidence="14 15">
    <name type="scientific">Sapajus apella</name>
    <name type="common">Brown-capped capuchin</name>
    <name type="synonym">Cebus apella</name>
    <dbReference type="NCBI Taxonomy" id="9515"/>
    <lineage>
        <taxon>Eukaryota</taxon>
        <taxon>Metazoa</taxon>
        <taxon>Chordata</taxon>
        <taxon>Craniata</taxon>
        <taxon>Vertebrata</taxon>
        <taxon>Euteleostomi</taxon>
        <taxon>Mammalia</taxon>
        <taxon>Eutheria</taxon>
        <taxon>Euarchontoglires</taxon>
        <taxon>Primates</taxon>
        <taxon>Haplorrhini</taxon>
        <taxon>Platyrrhini</taxon>
        <taxon>Cebidae</taxon>
        <taxon>Cebinae</taxon>
        <taxon>Sapajus</taxon>
    </lineage>
</organism>
<evidence type="ECO:0000256" key="9">
    <source>
        <dbReference type="ARBA" id="ARBA00023319"/>
    </source>
</evidence>
<evidence type="ECO:0000256" key="12">
    <source>
        <dbReference type="SAM" id="MobiDB-lite"/>
    </source>
</evidence>
<name>A0A6J3HF80_SAPAP</name>
<keyword evidence="2" id="KW-1003">Cell membrane</keyword>
<dbReference type="InterPro" id="IPR013106">
    <property type="entry name" value="Ig_V-set"/>
</dbReference>
<evidence type="ECO:0000256" key="4">
    <source>
        <dbReference type="ARBA" id="ARBA00022859"/>
    </source>
</evidence>
<evidence type="ECO:0000256" key="10">
    <source>
        <dbReference type="ARBA" id="ARBA00038578"/>
    </source>
</evidence>
<dbReference type="GO" id="GO:0002250">
    <property type="term" value="P:adaptive immune response"/>
    <property type="evidence" value="ECO:0007669"/>
    <property type="project" value="UniProtKB-KW"/>
</dbReference>
<evidence type="ECO:0000256" key="8">
    <source>
        <dbReference type="ARBA" id="ARBA00023170"/>
    </source>
</evidence>
<dbReference type="InterPro" id="IPR007110">
    <property type="entry name" value="Ig-like_dom"/>
</dbReference>
<reference evidence="15" key="1">
    <citation type="submission" date="2025-08" db="UniProtKB">
        <authorList>
            <consortium name="RefSeq"/>
        </authorList>
    </citation>
    <scope>IDENTIFICATION</scope>
    <source>
        <tissue evidence="15">Blood</tissue>
    </source>
</reference>
<comment type="subunit">
    <text evidence="10">Gamma-delta TR is a heterodimer composed of a gamma and delta chain; disulfide-linked. The gamma-delta TR is associated with the transmembrane signaling CD3 coreceptor proteins following the stoichiometry: a single gamma-delta TR heterodimer associates with one CD3D-CD3E heterodimer, one CD3G-CD3E heterodimer and one CD247 homodimer forming a stable octameric structure. Upon activation, gamma-delta TR complex associates with FCER1G to initiate intracellular signaling.</text>
</comment>
<sequence>MPHFKTDFYCPQTRRFPAGDPWVAGAAVLASVSVLASAAVLPNPISSNLEGRMKTVTGTTGSSAVITCDLPGENTRHIHWYLHQEGKAPQRLLYCDTYNSRVMLDSDSEKKVVQVPNQKLPGRMSPWQRPYLPKSNSAGSLLSWLSSAEDLLSAATGGRWRTGLNREAGAPLQVLPGTTPSGRKAWESPKTHPQSLPSACGSGRPAPLTVLGITSLAPFLPRPQIGRHGWALALLLAFLPPASQISSNLEGRMKSVTGTTGSSAVITCDLPGENTLYIHWYLHQEGKAPQHLLYCDTYNARVMLDSGVSPGKLDSYAIMRSSKLIVQNLNENDSRVYYFATWDRHSGSDLPTPH</sequence>
<dbReference type="Gene3D" id="2.60.40.10">
    <property type="entry name" value="Immunoglobulins"/>
    <property type="match status" value="2"/>
</dbReference>
<keyword evidence="4" id="KW-0391">Immunity</keyword>
<dbReference type="RefSeq" id="XP_032128821.1">
    <property type="nucleotide sequence ID" value="XM_032272930.1"/>
</dbReference>
<evidence type="ECO:0000313" key="15">
    <source>
        <dbReference type="RefSeq" id="XP_032128821.1"/>
    </source>
</evidence>
<evidence type="ECO:0000256" key="6">
    <source>
        <dbReference type="ARBA" id="ARBA00023136"/>
    </source>
</evidence>
<dbReference type="InterPro" id="IPR013783">
    <property type="entry name" value="Ig-like_fold"/>
</dbReference>
<protein>
    <submittedName>
        <fullName evidence="15">Uncharacterized protein LOC116546761</fullName>
    </submittedName>
</protein>
<evidence type="ECO:0000259" key="13">
    <source>
        <dbReference type="PROSITE" id="PS50835"/>
    </source>
</evidence>
<proteinExistence type="predicted"/>
<dbReference type="GeneID" id="116546761"/>
<keyword evidence="6" id="KW-0472">Membrane</keyword>
<evidence type="ECO:0000256" key="11">
    <source>
        <dbReference type="ARBA" id="ARBA00043266"/>
    </source>
</evidence>
<keyword evidence="7" id="KW-1015">Disulfide bond</keyword>
<keyword evidence="9" id="KW-0393">Immunoglobulin domain</keyword>
<evidence type="ECO:0000256" key="2">
    <source>
        <dbReference type="ARBA" id="ARBA00022475"/>
    </source>
</evidence>
<keyword evidence="8" id="KW-0675">Receptor</keyword>
<dbReference type="PANTHER" id="PTHR19256:SF67">
    <property type="entry name" value="T CELL RECEPTOR GAMMA VARIABLE 2-RELATED"/>
    <property type="match status" value="1"/>
</dbReference>
<dbReference type="Proteomes" id="UP000504640">
    <property type="component" value="Unplaced"/>
</dbReference>
<dbReference type="FunFam" id="2.60.40.10:FF:001866">
    <property type="entry name" value="T cell receptor gamma variable 3"/>
    <property type="match status" value="1"/>
</dbReference>
<dbReference type="GO" id="GO:0042101">
    <property type="term" value="C:T cell receptor complex"/>
    <property type="evidence" value="ECO:0007669"/>
    <property type="project" value="UniProtKB-KW"/>
</dbReference>
<dbReference type="SUPFAM" id="SSF48726">
    <property type="entry name" value="Immunoglobulin"/>
    <property type="match status" value="2"/>
</dbReference>
<feature type="domain" description="Ig-like" evidence="13">
    <location>
        <begin position="240"/>
        <end position="337"/>
    </location>
</feature>
<dbReference type="AlphaFoldDB" id="A0A6J3HF80"/>
<evidence type="ECO:0000313" key="14">
    <source>
        <dbReference type="Proteomes" id="UP000504640"/>
    </source>
</evidence>
<accession>A0A6J3HF80</accession>
<keyword evidence="11" id="KW-1279">T cell receptor</keyword>
<dbReference type="PROSITE" id="PS50835">
    <property type="entry name" value="IG_LIKE"/>
    <property type="match status" value="1"/>
</dbReference>